<comment type="caution">
    <text evidence="1">The sequence shown here is derived from an EMBL/GenBank/DDBJ whole genome shotgun (WGS) entry which is preliminary data.</text>
</comment>
<dbReference type="EMBL" id="CM056742">
    <property type="protein sequence ID" value="KAJ8680079.1"/>
    <property type="molecule type" value="Genomic_DNA"/>
</dbReference>
<organism evidence="1 2">
    <name type="scientific">Eretmocerus hayati</name>
    <dbReference type="NCBI Taxonomy" id="131215"/>
    <lineage>
        <taxon>Eukaryota</taxon>
        <taxon>Metazoa</taxon>
        <taxon>Ecdysozoa</taxon>
        <taxon>Arthropoda</taxon>
        <taxon>Hexapoda</taxon>
        <taxon>Insecta</taxon>
        <taxon>Pterygota</taxon>
        <taxon>Neoptera</taxon>
        <taxon>Endopterygota</taxon>
        <taxon>Hymenoptera</taxon>
        <taxon>Apocrita</taxon>
        <taxon>Proctotrupomorpha</taxon>
        <taxon>Chalcidoidea</taxon>
        <taxon>Aphelinidae</taxon>
        <taxon>Aphelininae</taxon>
        <taxon>Eretmocerus</taxon>
    </lineage>
</organism>
<protein>
    <submittedName>
        <fullName evidence="1">Uncharacterized protein</fullName>
    </submittedName>
</protein>
<reference evidence="1" key="1">
    <citation type="submission" date="2023-04" db="EMBL/GenBank/DDBJ databases">
        <title>A chromosome-level genome assembly of the parasitoid wasp Eretmocerus hayati.</title>
        <authorList>
            <person name="Zhong Y."/>
            <person name="Liu S."/>
            <person name="Liu Y."/>
        </authorList>
    </citation>
    <scope>NUCLEOTIDE SEQUENCE</scope>
    <source>
        <strain evidence="1">ZJU_SS_LIU_2023</strain>
    </source>
</reference>
<keyword evidence="2" id="KW-1185">Reference proteome</keyword>
<name>A0ACC2P900_9HYME</name>
<gene>
    <name evidence="1" type="ORF">QAD02_015866</name>
</gene>
<sequence>MELIFENQDGDLLKQLEVLKVNLEPDCCWVMIHKVHNKSNIIHRGKDFTGSLEQTNIVHRLEHNDSNATYAGQTKKKMRDRITEHTNSSKNLTKQNYVIHAHMKNNCHTFNFNRPRISDKEAHWLTLNKLVPIEDEVKKCERSSNVREKRTSDASLQPAPARSEAHQLKIVSKVLVDVSNTHVTGKQLCPESIDKMDDNMKEIEPGEYVPTTQLKDDLLTMPGKLVSFGEEAVISSDHPSAEDIQSATENGSELVVGNKTDCDQLSTLEHNTSVDQMSMNLSHESESLIIVTKNELLDLKNDLKSSINSSVIRIVENVVDRKMIPQFKIVHLDLKEIRAIAESHSENVDILTFDAFSKLYDFSLKLPSQHELSRFEAAILGTNLKKELIPKYADFRTNMVGYVYV</sequence>
<accession>A0ACC2P900</accession>
<evidence type="ECO:0000313" key="1">
    <source>
        <dbReference type="EMBL" id="KAJ8680079.1"/>
    </source>
</evidence>
<proteinExistence type="predicted"/>
<evidence type="ECO:0000313" key="2">
    <source>
        <dbReference type="Proteomes" id="UP001239111"/>
    </source>
</evidence>
<dbReference type="Proteomes" id="UP001239111">
    <property type="component" value="Chromosome 2"/>
</dbReference>